<comment type="caution">
    <text evidence="1">The sequence shown here is derived from an EMBL/GenBank/DDBJ whole genome shotgun (WGS) entry which is preliminary data.</text>
</comment>
<gene>
    <name evidence="1" type="ORF">MBJ925_LOCUS31581</name>
</gene>
<organism evidence="1 2">
    <name type="scientific">Rotaria magnacalcarata</name>
    <dbReference type="NCBI Taxonomy" id="392030"/>
    <lineage>
        <taxon>Eukaryota</taxon>
        <taxon>Metazoa</taxon>
        <taxon>Spiralia</taxon>
        <taxon>Gnathifera</taxon>
        <taxon>Rotifera</taxon>
        <taxon>Eurotatoria</taxon>
        <taxon>Bdelloidea</taxon>
        <taxon>Philodinida</taxon>
        <taxon>Philodinidae</taxon>
        <taxon>Rotaria</taxon>
    </lineage>
</organism>
<dbReference type="AlphaFoldDB" id="A0A816Y019"/>
<accession>A0A816Y019</accession>
<evidence type="ECO:0000313" key="2">
    <source>
        <dbReference type="Proteomes" id="UP000663824"/>
    </source>
</evidence>
<dbReference type="EMBL" id="CAJNRE010017229">
    <property type="protein sequence ID" value="CAF2152740.1"/>
    <property type="molecule type" value="Genomic_DNA"/>
</dbReference>
<proteinExistence type="predicted"/>
<protein>
    <submittedName>
        <fullName evidence="1">Uncharacterized protein</fullName>
    </submittedName>
</protein>
<evidence type="ECO:0000313" key="1">
    <source>
        <dbReference type="EMBL" id="CAF2152740.1"/>
    </source>
</evidence>
<dbReference type="Proteomes" id="UP000663824">
    <property type="component" value="Unassembled WGS sequence"/>
</dbReference>
<name>A0A816Y019_9BILA</name>
<sequence length="179" mass="20703">MTRSTGLNHLMTLHSTYITEHLQFYLNLSSKNISTIHLFTITTTSDKSISDIPKSIPALIQIQAIHDEEISVVIRVEIQHFPHRSTPLFQQIQQLCHTIFSRHNKIMVWGNVISELRPFASFSLFDLSHIMNHLNPQTNFTHEWNKAHPHTFECANRYHPVQDDDNLVILLSVSSIPMI</sequence>
<reference evidence="1" key="1">
    <citation type="submission" date="2021-02" db="EMBL/GenBank/DDBJ databases">
        <authorList>
            <person name="Nowell W R."/>
        </authorList>
    </citation>
    <scope>NUCLEOTIDE SEQUENCE</scope>
</reference>